<sequence>MRKPGVPATPPQMVGAIDMKTLLINKALEIDVGNDQVAYAALGPLSIEAGASYEDLVGKQVAVDVGGTYTAFPVEIQGEEQPYDNTLNLYSVSGVEYSITAMDFSGKNILLGTYHSLRDVEAAHRAFYATVNAAYATAQSAPQQGPSQDELATSFYDVLNKSLATRDFSPDWKRMLSETLAETAIKNPEQQAHYETDYSPSL</sequence>
<organism evidence="1 2">
    <name type="scientific">Pseudomonas luteola</name>
    <dbReference type="NCBI Taxonomy" id="47886"/>
    <lineage>
        <taxon>Bacteria</taxon>
        <taxon>Pseudomonadati</taxon>
        <taxon>Pseudomonadota</taxon>
        <taxon>Gammaproteobacteria</taxon>
        <taxon>Pseudomonadales</taxon>
        <taxon>Pseudomonadaceae</taxon>
        <taxon>Pseudomonas</taxon>
    </lineage>
</organism>
<name>A0A2X2EAP5_PSELU</name>
<proteinExistence type="predicted"/>
<dbReference type="RefSeq" id="WP_146766048.1">
    <property type="nucleotide sequence ID" value="NZ_DAMAAI010000024.1"/>
</dbReference>
<gene>
    <name evidence="1" type="ORF">NCTC11842_01679</name>
</gene>
<dbReference type="EMBL" id="UAUF01000010">
    <property type="protein sequence ID" value="SPZ05259.1"/>
    <property type="molecule type" value="Genomic_DNA"/>
</dbReference>
<dbReference type="Proteomes" id="UP000250443">
    <property type="component" value="Unassembled WGS sequence"/>
</dbReference>
<evidence type="ECO:0000313" key="2">
    <source>
        <dbReference type="Proteomes" id="UP000250443"/>
    </source>
</evidence>
<dbReference type="AlphaFoldDB" id="A0A2X2EAP5"/>
<evidence type="ECO:0000313" key="1">
    <source>
        <dbReference type="EMBL" id="SPZ05259.1"/>
    </source>
</evidence>
<accession>A0A2X2EAP5</accession>
<protein>
    <submittedName>
        <fullName evidence="1">Uncharacterized protein</fullName>
    </submittedName>
</protein>
<reference evidence="1 2" key="1">
    <citation type="submission" date="2018-06" db="EMBL/GenBank/DDBJ databases">
        <authorList>
            <consortium name="Pathogen Informatics"/>
            <person name="Doyle S."/>
        </authorList>
    </citation>
    <scope>NUCLEOTIDE SEQUENCE [LARGE SCALE GENOMIC DNA]</scope>
    <source>
        <strain evidence="1 2">NCTC11842</strain>
    </source>
</reference>